<dbReference type="AlphaFoldDB" id="A0A098GIE1"/>
<reference evidence="2 4" key="3">
    <citation type="submission" date="2016-10" db="EMBL/GenBank/DDBJ databases">
        <authorList>
            <person name="Varghese N."/>
            <person name="Submissions S."/>
        </authorList>
    </citation>
    <scope>NUCLEOTIDE SEQUENCE [LARGE SCALE GENOMIC DNA]</scope>
    <source>
        <strain evidence="2 4">ATCC 33218</strain>
    </source>
</reference>
<name>A0A098GIE1_LEGMI</name>
<evidence type="ECO:0000313" key="2">
    <source>
        <dbReference type="EMBL" id="SCY05928.1"/>
    </source>
</evidence>
<evidence type="ECO:0000313" key="4">
    <source>
        <dbReference type="Proteomes" id="UP000182998"/>
    </source>
</evidence>
<organism evidence="1 3">
    <name type="scientific">Legionella micdadei</name>
    <name type="common">Tatlockia micdadei</name>
    <dbReference type="NCBI Taxonomy" id="451"/>
    <lineage>
        <taxon>Bacteria</taxon>
        <taxon>Pseudomonadati</taxon>
        <taxon>Pseudomonadota</taxon>
        <taxon>Gammaproteobacteria</taxon>
        <taxon>Legionellales</taxon>
        <taxon>Legionellaceae</taxon>
        <taxon>Legionella</taxon>
    </lineage>
</organism>
<protein>
    <submittedName>
        <fullName evidence="2">Uncharacterized conserved protein YecE, DUF72 family</fullName>
    </submittedName>
</protein>
<dbReference type="STRING" id="451.B6N58_13920"/>
<dbReference type="InterPro" id="IPR036520">
    <property type="entry name" value="UPF0759_sf"/>
</dbReference>
<evidence type="ECO:0000313" key="1">
    <source>
        <dbReference type="EMBL" id="CEG62254.1"/>
    </source>
</evidence>
<dbReference type="Proteomes" id="UP000182998">
    <property type="component" value="Unassembled WGS sequence"/>
</dbReference>
<dbReference type="PANTHER" id="PTHR30348:SF4">
    <property type="entry name" value="DUF72 DOMAIN-CONTAINING PROTEIN"/>
    <property type="match status" value="1"/>
</dbReference>
<dbReference type="OrthoDB" id="9780310at2"/>
<dbReference type="Gene3D" id="3.20.20.410">
    <property type="entry name" value="Protein of unknown function UPF0759"/>
    <property type="match status" value="1"/>
</dbReference>
<dbReference type="PANTHER" id="PTHR30348">
    <property type="entry name" value="UNCHARACTERIZED PROTEIN YECE"/>
    <property type="match status" value="1"/>
</dbReference>
<gene>
    <name evidence="1" type="ORF">LMI_3024</name>
    <name evidence="2" type="ORF">SAMN02982997_00740</name>
</gene>
<keyword evidence="4" id="KW-1185">Reference proteome</keyword>
<reference evidence="1" key="1">
    <citation type="submission" date="2014-09" db="EMBL/GenBank/DDBJ databases">
        <authorList>
            <person name="GOMEZ-VALERO Laura"/>
        </authorList>
    </citation>
    <scope>NUCLEOTIDE SEQUENCE</scope>
    <source>
        <strain evidence="1">ATCC33218</strain>
    </source>
</reference>
<proteinExistence type="predicted"/>
<dbReference type="EMBL" id="FMVN01000003">
    <property type="protein sequence ID" value="SCY05928.1"/>
    <property type="molecule type" value="Genomic_DNA"/>
</dbReference>
<dbReference type="EMBL" id="LN614830">
    <property type="protein sequence ID" value="CEG62254.1"/>
    <property type="molecule type" value="Genomic_DNA"/>
</dbReference>
<dbReference type="InterPro" id="IPR002763">
    <property type="entry name" value="DUF72"/>
</dbReference>
<evidence type="ECO:0000313" key="3">
    <source>
        <dbReference type="Proteomes" id="UP000032414"/>
    </source>
</evidence>
<dbReference type="HOGENOM" id="CLU_046519_0_1_6"/>
<dbReference type="RefSeq" id="WP_045100342.1">
    <property type="nucleotide sequence ID" value="NZ_CP020614.1"/>
</dbReference>
<dbReference type="SUPFAM" id="SSF117396">
    <property type="entry name" value="TM1631-like"/>
    <property type="match status" value="1"/>
</dbReference>
<dbReference type="PATRIC" id="fig|451.8.peg.824"/>
<reference evidence="3" key="2">
    <citation type="submission" date="2014-09" db="EMBL/GenBank/DDBJ databases">
        <authorList>
            <person name="Gomez-Valero L."/>
        </authorList>
    </citation>
    <scope>NUCLEOTIDE SEQUENCE [LARGE SCALE GENOMIC DNA]</scope>
    <source>
        <strain evidence="3">ATCC33218</strain>
    </source>
</reference>
<dbReference type="Proteomes" id="UP000032414">
    <property type="component" value="Chromosome I"/>
</dbReference>
<sequence>MEKNGLFIGTSGWSYADWKGLFYPNNLRMDELLHFYAGNFNTVELNNSFYKLPTVENVKRWYELTPPDFIFSCKANRYITHMKKLQGTEKNVENLLTVLNHFHEKLGPILFQFPPHWHNNYERLNSFIKNLSKQFNYTFEFRDTSWFSQEIYDLLDANQISLCLYDYRGYQSPEMITAKFVYLRLHGPKQEPYTGSYSEQKLTEYAQKIVSWKKEGRSVYCYFDNDIKSCAPRDASCLKEMAIHLLES</sequence>
<dbReference type="Pfam" id="PF01904">
    <property type="entry name" value="DUF72"/>
    <property type="match status" value="1"/>
</dbReference>
<accession>A0A098GIE1</accession>
<dbReference type="KEGG" id="tmc:LMI_3024"/>